<sequence length="81" mass="9346">MDVNQGNIFDGLHLFPEKEVNSHRSEFVARLFSKELAIWNGTAIEVIKGEEKLSDSFQVTIESLRKYKRTIGFKFEAVVKK</sequence>
<organism evidence="1 2">
    <name type="scientific">Pseudoalteromonas luteoviolacea CPMOR-1</name>
    <dbReference type="NCBI Taxonomy" id="1365248"/>
    <lineage>
        <taxon>Bacteria</taxon>
        <taxon>Pseudomonadati</taxon>
        <taxon>Pseudomonadota</taxon>
        <taxon>Gammaproteobacteria</taxon>
        <taxon>Alteromonadales</taxon>
        <taxon>Pseudoalteromonadaceae</taxon>
        <taxon>Pseudoalteromonas</taxon>
    </lineage>
</organism>
<comment type="caution">
    <text evidence="1">The sequence shown here is derived from an EMBL/GenBank/DDBJ whole genome shotgun (WGS) entry which is preliminary data.</text>
</comment>
<evidence type="ECO:0000313" key="1">
    <source>
        <dbReference type="EMBL" id="KZN66439.1"/>
    </source>
</evidence>
<gene>
    <name evidence="1" type="ORF">N473_08595</name>
</gene>
<dbReference type="AlphaFoldDB" id="A0A167MHV9"/>
<dbReference type="EMBL" id="AUYC01000012">
    <property type="protein sequence ID" value="KZN66439.1"/>
    <property type="molecule type" value="Genomic_DNA"/>
</dbReference>
<protein>
    <submittedName>
        <fullName evidence="1">Uncharacterized protein</fullName>
    </submittedName>
</protein>
<name>A0A167MHV9_9GAMM</name>
<reference evidence="1 2" key="1">
    <citation type="submission" date="2013-07" db="EMBL/GenBank/DDBJ databases">
        <title>Comparative Genomic and Metabolomic Analysis of Twelve Strains of Pseudoalteromonas luteoviolacea.</title>
        <authorList>
            <person name="Vynne N.G."/>
            <person name="Mansson M."/>
            <person name="Gram L."/>
        </authorList>
    </citation>
    <scope>NUCLEOTIDE SEQUENCE [LARGE SCALE GENOMIC DNA]</scope>
    <source>
        <strain evidence="1 2">CPMOR-1</strain>
    </source>
</reference>
<dbReference type="Proteomes" id="UP000076486">
    <property type="component" value="Unassembled WGS sequence"/>
</dbReference>
<evidence type="ECO:0000313" key="2">
    <source>
        <dbReference type="Proteomes" id="UP000076486"/>
    </source>
</evidence>
<dbReference type="PATRIC" id="fig|1365248.3.peg.397"/>
<accession>A0A167MHV9</accession>
<dbReference type="RefSeq" id="WP_063366478.1">
    <property type="nucleotide sequence ID" value="NZ_AUYC01000012.1"/>
</dbReference>
<proteinExistence type="predicted"/>